<dbReference type="PANTHER" id="PTHR12154:SF4">
    <property type="entry name" value="UDP-N-ACETYLGLUCOSAMINE TRANSFERASE SUBUNIT ALG14 HOMOLOG"/>
    <property type="match status" value="1"/>
</dbReference>
<dbReference type="STRING" id="3088.A0A383WFI0"/>
<dbReference type="InterPro" id="IPR013969">
    <property type="entry name" value="Oligosacch_biosynth_Alg14"/>
</dbReference>
<evidence type="ECO:0000256" key="6">
    <source>
        <dbReference type="ARBA" id="ARBA00022989"/>
    </source>
</evidence>
<comment type="similarity">
    <text evidence="2">Belongs to the ALG14 family.</text>
</comment>
<evidence type="ECO:0000256" key="3">
    <source>
        <dbReference type="ARBA" id="ARBA00017467"/>
    </source>
</evidence>
<accession>A0A383WFI0</accession>
<dbReference type="Pfam" id="PF08660">
    <property type="entry name" value="Alg14"/>
    <property type="match status" value="2"/>
</dbReference>
<gene>
    <name evidence="8" type="ORF">BQ4739_LOCUS16131</name>
</gene>
<evidence type="ECO:0000256" key="2">
    <source>
        <dbReference type="ARBA" id="ARBA00009731"/>
    </source>
</evidence>
<dbReference type="GO" id="GO:0004577">
    <property type="term" value="F:N-acetylglucosaminyldiphosphodolichol N-acetylglucosaminyltransferase activity"/>
    <property type="evidence" value="ECO:0007669"/>
    <property type="project" value="TreeGrafter"/>
</dbReference>
<dbReference type="AlphaFoldDB" id="A0A383WFI0"/>
<evidence type="ECO:0000256" key="1">
    <source>
        <dbReference type="ARBA" id="ARBA00004389"/>
    </source>
</evidence>
<keyword evidence="5" id="KW-0256">Endoplasmic reticulum</keyword>
<protein>
    <recommendedName>
        <fullName evidence="3">UDP-N-acetylglucosamine transferase subunit ALG14</fullName>
    </recommendedName>
</protein>
<evidence type="ECO:0000313" key="9">
    <source>
        <dbReference type="Proteomes" id="UP000256970"/>
    </source>
</evidence>
<dbReference type="PANTHER" id="PTHR12154">
    <property type="entry name" value="GLYCOSYL TRANSFERASE-RELATED"/>
    <property type="match status" value="1"/>
</dbReference>
<keyword evidence="4" id="KW-0812">Transmembrane</keyword>
<reference evidence="8 9" key="1">
    <citation type="submission" date="2016-10" db="EMBL/GenBank/DDBJ databases">
        <authorList>
            <person name="Cai Z."/>
        </authorList>
    </citation>
    <scope>NUCLEOTIDE SEQUENCE [LARGE SCALE GENOMIC DNA]</scope>
</reference>
<organism evidence="8 9">
    <name type="scientific">Tetradesmus obliquus</name>
    <name type="common">Green alga</name>
    <name type="synonym">Acutodesmus obliquus</name>
    <dbReference type="NCBI Taxonomy" id="3088"/>
    <lineage>
        <taxon>Eukaryota</taxon>
        <taxon>Viridiplantae</taxon>
        <taxon>Chlorophyta</taxon>
        <taxon>core chlorophytes</taxon>
        <taxon>Chlorophyceae</taxon>
        <taxon>CS clade</taxon>
        <taxon>Sphaeropleales</taxon>
        <taxon>Scenedesmaceae</taxon>
        <taxon>Tetradesmus</taxon>
    </lineage>
</organism>
<proteinExistence type="inferred from homology"/>
<dbReference type="Proteomes" id="UP000256970">
    <property type="component" value="Unassembled WGS sequence"/>
</dbReference>
<keyword evidence="9" id="KW-1185">Reference proteome</keyword>
<dbReference type="Gene3D" id="3.40.50.2000">
    <property type="entry name" value="Glycogen Phosphorylase B"/>
    <property type="match status" value="1"/>
</dbReference>
<dbReference type="GO" id="GO:0006488">
    <property type="term" value="P:dolichol-linked oligosaccharide biosynthetic process"/>
    <property type="evidence" value="ECO:0007669"/>
    <property type="project" value="InterPro"/>
</dbReference>
<name>A0A383WFI0_TETOB</name>
<keyword evidence="6" id="KW-1133">Transmembrane helix</keyword>
<sequence length="315" mass="33856">MQPFITTGPVKTMIVLGSGGHTAEMLMLLESMDRAFYCPRVYVAANTDHMSAARALSREQEWAGSKGPSVALTVEAIPRGREGSSVALTVEAIPRGREVGVLLSTEQGATAAASVAAACSAWRPLLQDTPADVSVEAIPRGREGSSVALTVEAIPRGREGSSVALTVEAIPRGREGSSVALTVEAIPRGREGSSVALTVEAIPRGREVGQSYITSAFTTLYSLLCAARVVLRHKPQLVLVNGPSTCVPVCAMACLYRMLALFDCRVVYVESIARVRKLSLSGKILYYGRMVDRFLVQWPELQVRFPRSIYAGRLY</sequence>
<comment type="subcellular location">
    <subcellularLocation>
        <location evidence="1">Endoplasmic reticulum membrane</location>
        <topology evidence="1">Single-pass membrane protein</topology>
    </subcellularLocation>
</comment>
<evidence type="ECO:0000256" key="5">
    <source>
        <dbReference type="ARBA" id="ARBA00022824"/>
    </source>
</evidence>
<dbReference type="EMBL" id="FNXT01001242">
    <property type="protein sequence ID" value="SZX75784.1"/>
    <property type="molecule type" value="Genomic_DNA"/>
</dbReference>
<evidence type="ECO:0000256" key="4">
    <source>
        <dbReference type="ARBA" id="ARBA00022692"/>
    </source>
</evidence>
<dbReference type="GO" id="GO:0043541">
    <property type="term" value="C:UDP-N-acetylglucosamine transferase complex"/>
    <property type="evidence" value="ECO:0007669"/>
    <property type="project" value="TreeGrafter"/>
</dbReference>
<evidence type="ECO:0000313" key="8">
    <source>
        <dbReference type="EMBL" id="SZX75784.1"/>
    </source>
</evidence>
<keyword evidence="7" id="KW-0472">Membrane</keyword>
<evidence type="ECO:0000256" key="7">
    <source>
        <dbReference type="ARBA" id="ARBA00023136"/>
    </source>
</evidence>